<dbReference type="Gene3D" id="1.20.920.10">
    <property type="entry name" value="Bromodomain-like"/>
    <property type="match status" value="2"/>
</dbReference>
<evidence type="ECO:0000313" key="5">
    <source>
        <dbReference type="EMBL" id="KAK1937442.1"/>
    </source>
</evidence>
<dbReference type="PANTHER" id="PTHR15398">
    <property type="entry name" value="BROMODOMAIN-CONTAINING PROTEIN 8"/>
    <property type="match status" value="1"/>
</dbReference>
<evidence type="ECO:0000256" key="2">
    <source>
        <dbReference type="PROSITE-ProRule" id="PRU00035"/>
    </source>
</evidence>
<dbReference type="PROSITE" id="PS50014">
    <property type="entry name" value="BROMODOMAIN_2"/>
    <property type="match status" value="1"/>
</dbReference>
<dbReference type="PRINTS" id="PR00503">
    <property type="entry name" value="BROMODOMAIN"/>
</dbReference>
<name>A0AAD9GFH0_BABDI</name>
<dbReference type="GO" id="GO:0035267">
    <property type="term" value="C:NuA4 histone acetyltransferase complex"/>
    <property type="evidence" value="ECO:0007669"/>
    <property type="project" value="TreeGrafter"/>
</dbReference>
<dbReference type="InterPro" id="IPR036427">
    <property type="entry name" value="Bromodomain-like_sf"/>
</dbReference>
<proteinExistence type="predicted"/>
<gene>
    <name evidence="5" type="ORF">X943_001912</name>
</gene>
<reference evidence="5" key="1">
    <citation type="journal article" date="2014" name="Nucleic Acids Res.">
        <title>The evolutionary dynamics of variant antigen genes in Babesia reveal a history of genomic innovation underlying host-parasite interaction.</title>
        <authorList>
            <person name="Jackson A.P."/>
            <person name="Otto T.D."/>
            <person name="Darby A."/>
            <person name="Ramaprasad A."/>
            <person name="Xia D."/>
            <person name="Echaide I.E."/>
            <person name="Farber M."/>
            <person name="Gahlot S."/>
            <person name="Gamble J."/>
            <person name="Gupta D."/>
            <person name="Gupta Y."/>
            <person name="Jackson L."/>
            <person name="Malandrin L."/>
            <person name="Malas T.B."/>
            <person name="Moussa E."/>
            <person name="Nair M."/>
            <person name="Reid A.J."/>
            <person name="Sanders M."/>
            <person name="Sharma J."/>
            <person name="Tracey A."/>
            <person name="Quail M.A."/>
            <person name="Weir W."/>
            <person name="Wastling J.M."/>
            <person name="Hall N."/>
            <person name="Willadsen P."/>
            <person name="Lingelbach K."/>
            <person name="Shiels B."/>
            <person name="Tait A."/>
            <person name="Berriman M."/>
            <person name="Allred D.R."/>
            <person name="Pain A."/>
        </authorList>
    </citation>
    <scope>NUCLEOTIDE SEQUENCE</scope>
    <source>
        <strain evidence="5">1802A</strain>
    </source>
</reference>
<evidence type="ECO:0000256" key="1">
    <source>
        <dbReference type="ARBA" id="ARBA00023117"/>
    </source>
</evidence>
<evidence type="ECO:0000259" key="4">
    <source>
        <dbReference type="PROSITE" id="PS50014"/>
    </source>
</evidence>
<dbReference type="InterPro" id="IPR001487">
    <property type="entry name" value="Bromodomain"/>
</dbReference>
<organism evidence="5 6">
    <name type="scientific">Babesia divergens</name>
    <dbReference type="NCBI Taxonomy" id="32595"/>
    <lineage>
        <taxon>Eukaryota</taxon>
        <taxon>Sar</taxon>
        <taxon>Alveolata</taxon>
        <taxon>Apicomplexa</taxon>
        <taxon>Aconoidasida</taxon>
        <taxon>Piroplasmida</taxon>
        <taxon>Babesiidae</taxon>
        <taxon>Babesia</taxon>
    </lineage>
</organism>
<dbReference type="SMART" id="SM00297">
    <property type="entry name" value="BROMO"/>
    <property type="match status" value="1"/>
</dbReference>
<dbReference type="Proteomes" id="UP001195914">
    <property type="component" value="Unassembled WGS sequence"/>
</dbReference>
<dbReference type="CDD" id="cd04369">
    <property type="entry name" value="Bromodomain"/>
    <property type="match status" value="1"/>
</dbReference>
<dbReference type="AlphaFoldDB" id="A0AAD9GFH0"/>
<dbReference type="SUPFAM" id="SSF47370">
    <property type="entry name" value="Bromodomain"/>
    <property type="match status" value="1"/>
</dbReference>
<keyword evidence="1 2" id="KW-0103">Bromodomain</keyword>
<keyword evidence="6" id="KW-1185">Reference proteome</keyword>
<protein>
    <recommendedName>
        <fullName evidence="4">Bromo domain-containing protein</fullName>
    </recommendedName>
</protein>
<dbReference type="Pfam" id="PF00439">
    <property type="entry name" value="Bromodomain"/>
    <property type="match status" value="1"/>
</dbReference>
<evidence type="ECO:0000313" key="6">
    <source>
        <dbReference type="Proteomes" id="UP001195914"/>
    </source>
</evidence>
<feature type="region of interest" description="Disordered" evidence="3">
    <location>
        <begin position="201"/>
        <end position="272"/>
    </location>
</feature>
<sequence>MDSSKTWRQYCVQKILKRMRGDRFGPLFANPVLEASDSVIPPVVKESYKVVISKPMDYSTVKANLDKGIYATPEEFHEDMMLIYDNCMKFNPSTGVNKWIYDAAESNKAKYVKIWNSSQGKISRFVVKQNDEHKDSHGSASMETYTPAYVNDGSFDNNDASVVTQSHAEVSPSKPQVLKFRLSLSQIQDYKARLALHEKLQSSQDHVAESMPPPEVGMGDPEAETTPVEPAPSMTDAPTEEPVEAQLGNDRVFFDDPGSLSEVDADETSTAAESHLDNMPAIASRREDGILRVNWLSENECNQLFPHCSIIGLHQGKLHYNVSDVGLRCIYNELYMSGKSSRTDSSKRERLEETATEDYTMKHHKMISFLLDQPEQDTGPTRCNLSEFGDGDSISITDEEMSLPFTIDHETSYESSVGNTVAGDYADENEFVHHQKMQTLHVKLTTEATVGIGVEAERVLLKNGFIRVRAKNSTIKCCPELSFTSELGGYYKADESAFIYRNTILRHLRLFLVNCGKVQVELSRRCLPLAELILDHGTESEVYDLFLESKKRRSRNLAFFQLPNSGKASYSRSMDVIWRLQTVVNALPTPFLVLHVICRDTN</sequence>
<dbReference type="EMBL" id="JAHBMH010000033">
    <property type="protein sequence ID" value="KAK1937442.1"/>
    <property type="molecule type" value="Genomic_DNA"/>
</dbReference>
<dbReference type="PANTHER" id="PTHR15398:SF4">
    <property type="entry name" value="BROMODOMAIN-CONTAINING PROTEIN 8 ISOFORM X1"/>
    <property type="match status" value="1"/>
</dbReference>
<evidence type="ECO:0000256" key="3">
    <source>
        <dbReference type="SAM" id="MobiDB-lite"/>
    </source>
</evidence>
<reference evidence="5" key="2">
    <citation type="submission" date="2021-05" db="EMBL/GenBank/DDBJ databases">
        <authorList>
            <person name="Pain A."/>
        </authorList>
    </citation>
    <scope>NUCLEOTIDE SEQUENCE</scope>
    <source>
        <strain evidence="5">1802A</strain>
    </source>
</reference>
<comment type="caution">
    <text evidence="5">The sequence shown here is derived from an EMBL/GenBank/DDBJ whole genome shotgun (WGS) entry which is preliminary data.</text>
</comment>
<accession>A0AAD9GFH0</accession>
<feature type="domain" description="Bromo" evidence="4">
    <location>
        <begin position="20"/>
        <end position="98"/>
    </location>
</feature>